<feature type="transmembrane region" description="Helical" evidence="1">
    <location>
        <begin position="593"/>
        <end position="612"/>
    </location>
</feature>
<keyword evidence="1" id="KW-0812">Transmembrane</keyword>
<accession>A0A8H5FZ23</accession>
<dbReference type="EMBL" id="JAACJO010000008">
    <property type="protein sequence ID" value="KAF5354940.1"/>
    <property type="molecule type" value="Genomic_DNA"/>
</dbReference>
<evidence type="ECO:0008006" key="4">
    <source>
        <dbReference type="Google" id="ProtNLM"/>
    </source>
</evidence>
<keyword evidence="1" id="KW-0472">Membrane</keyword>
<keyword evidence="1" id="KW-1133">Transmembrane helix</keyword>
<reference evidence="2 3" key="1">
    <citation type="journal article" date="2020" name="ISME J.">
        <title>Uncovering the hidden diversity of litter-decomposition mechanisms in mushroom-forming fungi.</title>
        <authorList>
            <person name="Floudas D."/>
            <person name="Bentzer J."/>
            <person name="Ahren D."/>
            <person name="Johansson T."/>
            <person name="Persson P."/>
            <person name="Tunlid A."/>
        </authorList>
    </citation>
    <scope>NUCLEOTIDE SEQUENCE [LARGE SCALE GENOMIC DNA]</scope>
    <source>
        <strain evidence="2 3">CBS 146.42</strain>
    </source>
</reference>
<organism evidence="2 3">
    <name type="scientific">Leucocoprinus leucothites</name>
    <dbReference type="NCBI Taxonomy" id="201217"/>
    <lineage>
        <taxon>Eukaryota</taxon>
        <taxon>Fungi</taxon>
        <taxon>Dikarya</taxon>
        <taxon>Basidiomycota</taxon>
        <taxon>Agaricomycotina</taxon>
        <taxon>Agaricomycetes</taxon>
        <taxon>Agaricomycetidae</taxon>
        <taxon>Agaricales</taxon>
        <taxon>Agaricineae</taxon>
        <taxon>Agaricaceae</taxon>
        <taxon>Leucocoprinus</taxon>
    </lineage>
</organism>
<keyword evidence="3" id="KW-1185">Reference proteome</keyword>
<feature type="transmembrane region" description="Helical" evidence="1">
    <location>
        <begin position="520"/>
        <end position="545"/>
    </location>
</feature>
<dbReference type="AlphaFoldDB" id="A0A8H5FZ23"/>
<gene>
    <name evidence="2" type="ORF">D9756_005729</name>
</gene>
<protein>
    <recommendedName>
        <fullName evidence="4">Transmembrane protein</fullName>
    </recommendedName>
</protein>
<dbReference type="OrthoDB" id="3046297at2759"/>
<evidence type="ECO:0000313" key="3">
    <source>
        <dbReference type="Proteomes" id="UP000559027"/>
    </source>
</evidence>
<name>A0A8H5FZ23_9AGAR</name>
<sequence length="1127" mass="124623">MTSNSTCSSELASRTMARPMTTIRRRLLSRLFVFFFLEIAFIALGIACLSSELPCSLFSSPTLTKAIFTVLFIAWHAVAIMCAQEIVFQSFSSEWYFLLQKRGKLVPGYTDMVSTITSGFRSRFLHFFGRSTSFAYRLSYTASWVLFALSGIGPGSINVDDVPRLSRTTINITNFTFTGGDTDGILSDPIIHAGHVVELELRESTPFKFATEEHVVVGWPQVEAGKMMGDMEFQSDALLYNMTCWWEAPSFNMSQWGTAWYAGEFAWYPWTTPDPDTFFEGGLLPMFRFSTDQDFTPHSFPIPTPAVEPIGLSGYLFFGRNSSFPDKPSEKRTLSFDNIPTIFNNSGFHFIDFDSADGHFKSPLASFLLCDPTARILDGHVRFSRTNTAITLQSATPTNGKANVGNISPDAANVVLGLSLLDALDIDEDDVRIHIGAIASGTFLNDSSLDFSRNGSNSFDVGFLPLQEIQNNLNQLMRSSSKALSSNFHTPDAASQEDTLLPVTGAIQKGEQVLTASRDFLIAIICLVFTAVLAMVLNVLLFSVWSTPAFTLESLFQVSDETKIKTDLKNPHISPPYISPYPGTVRSATKNRLLRLVGFVLLEVAFFFLVLVCSRTPLVVNVPLLPLSSVKGGFTVLLIIWHGLATFLLLDAVSFAYSCEWSLQRRRASLLMRDEFDRVSRLTSGNLDKMQYFFTRRSSATFRIALAAFIALASLNSFAPGTLSLGQITTQVNTTLNIADLSLLTSSQDDDNENNTDFLQDRADSITLLEHHEGFNFRYEVPPNWVMAWPDEITIDPAIVGTVEYPTDVIHFNYSCAWQVPEMGELNGTTAWYLDGQPEAWQLWSDPLPNFPYTGGFLPLYRYIDVQPDGRLAMLALGTNSSLPIDPDQDKCSFLNLDNLPTLYHPSGINLNDSDGDPSQWTSPLSTVLYCDPQLQVSGGRAQLSPDKSLTLAASGLSRIGNIPDEAVTTLFASAVLLVLDTDDDTVNQWVGVQTIDMFLPVTSDDDFPKFPNGVPLHNITTINSKFNDYVLSASKAFVDGLYANPRNQSDLTPQTRLVAGIGEVQRQGLTSDKRLGILSLCLSIACAILYGLLVRWLAVHGGEPFELVSLLPIITTEKQESFMSLE</sequence>
<comment type="caution">
    <text evidence="2">The sequence shown here is derived from an EMBL/GenBank/DDBJ whole genome shotgun (WGS) entry which is preliminary data.</text>
</comment>
<evidence type="ECO:0000256" key="1">
    <source>
        <dbReference type="SAM" id="Phobius"/>
    </source>
</evidence>
<proteinExistence type="predicted"/>
<feature type="transmembrane region" description="Helical" evidence="1">
    <location>
        <begin position="1076"/>
        <end position="1099"/>
    </location>
</feature>
<evidence type="ECO:0000313" key="2">
    <source>
        <dbReference type="EMBL" id="KAF5354940.1"/>
    </source>
</evidence>
<feature type="transmembrane region" description="Helical" evidence="1">
    <location>
        <begin position="27"/>
        <end position="47"/>
    </location>
</feature>
<feature type="transmembrane region" description="Helical" evidence="1">
    <location>
        <begin position="138"/>
        <end position="157"/>
    </location>
</feature>
<feature type="transmembrane region" description="Helical" evidence="1">
    <location>
        <begin position="67"/>
        <end position="88"/>
    </location>
</feature>
<feature type="transmembrane region" description="Helical" evidence="1">
    <location>
        <begin position="632"/>
        <end position="657"/>
    </location>
</feature>
<dbReference type="Proteomes" id="UP000559027">
    <property type="component" value="Unassembled WGS sequence"/>
</dbReference>